<proteinExistence type="predicted"/>
<dbReference type="AlphaFoldDB" id="A0A426XPB9"/>
<evidence type="ECO:0000313" key="3">
    <source>
        <dbReference type="Proteomes" id="UP000287651"/>
    </source>
</evidence>
<dbReference type="EMBL" id="AMZH03018650">
    <property type="protein sequence ID" value="RRT41353.1"/>
    <property type="molecule type" value="Genomic_DNA"/>
</dbReference>
<protein>
    <submittedName>
        <fullName evidence="2">Uncharacterized protein</fullName>
    </submittedName>
</protein>
<comment type="caution">
    <text evidence="2">The sequence shown here is derived from an EMBL/GenBank/DDBJ whole genome shotgun (WGS) entry which is preliminary data.</text>
</comment>
<gene>
    <name evidence="2" type="ORF">B296_00057903</name>
</gene>
<evidence type="ECO:0000256" key="1">
    <source>
        <dbReference type="SAM" id="MobiDB-lite"/>
    </source>
</evidence>
<dbReference type="Proteomes" id="UP000287651">
    <property type="component" value="Unassembled WGS sequence"/>
</dbReference>
<organism evidence="2 3">
    <name type="scientific">Ensete ventricosum</name>
    <name type="common">Abyssinian banana</name>
    <name type="synonym">Musa ensete</name>
    <dbReference type="NCBI Taxonomy" id="4639"/>
    <lineage>
        <taxon>Eukaryota</taxon>
        <taxon>Viridiplantae</taxon>
        <taxon>Streptophyta</taxon>
        <taxon>Embryophyta</taxon>
        <taxon>Tracheophyta</taxon>
        <taxon>Spermatophyta</taxon>
        <taxon>Magnoliopsida</taxon>
        <taxon>Liliopsida</taxon>
        <taxon>Zingiberales</taxon>
        <taxon>Musaceae</taxon>
        <taxon>Ensete</taxon>
    </lineage>
</organism>
<reference evidence="2 3" key="1">
    <citation type="journal article" date="2014" name="Agronomy (Basel)">
        <title>A Draft Genome Sequence for Ensete ventricosum, the Drought-Tolerant Tree Against Hunger.</title>
        <authorList>
            <person name="Harrison J."/>
            <person name="Moore K.A."/>
            <person name="Paszkiewicz K."/>
            <person name="Jones T."/>
            <person name="Grant M."/>
            <person name="Ambacheew D."/>
            <person name="Muzemil S."/>
            <person name="Studholme D.J."/>
        </authorList>
    </citation>
    <scope>NUCLEOTIDE SEQUENCE [LARGE SCALE GENOMIC DNA]</scope>
</reference>
<feature type="non-terminal residue" evidence="2">
    <location>
        <position position="111"/>
    </location>
</feature>
<evidence type="ECO:0000313" key="2">
    <source>
        <dbReference type="EMBL" id="RRT41353.1"/>
    </source>
</evidence>
<sequence>MSDVNNASDTAFATAVAAAAYAITSLEEEEDPLNQRRLPAKIKSKREDSMNKPIDSILSRWLTGKEPKDDEKQSETIFRYERMMNEIREWETQKKLKAKHRLERKEVYDYC</sequence>
<feature type="region of interest" description="Disordered" evidence="1">
    <location>
        <begin position="28"/>
        <end position="49"/>
    </location>
</feature>
<accession>A0A426XPB9</accession>
<name>A0A426XPB9_ENSVE</name>